<feature type="region of interest" description="Disordered" evidence="1">
    <location>
        <begin position="282"/>
        <end position="345"/>
    </location>
</feature>
<feature type="compositionally biased region" description="Low complexity" evidence="1">
    <location>
        <begin position="499"/>
        <end position="514"/>
    </location>
</feature>
<name>A0A2S6C1A2_9PEZI</name>
<sequence length="826" mass="91972">MAATTTKGAAKGRRSTRLSDSSSNDTIDVKPRSSAGNLSQAAVQPTQPQAEPDSSESNGDIGKTLSRDKGKGKAPVEEDVSMSDAPPQKAQAVEENDEVEEYDFSNEPGYVEDTDEEDLDEDARSVITLSSEPSTPNEPECPIEPRPWAHFNEKQREVWELMYSNVTPFAMSGSWAVTEEYQREKDHEMLRYLEDHPLDDWVITQSLARSAHNQLLERLRWRNFGIPIYGRDRVPVWSPDGTRPPPPQAGMPASRGSRPTLPGPVPSQHLPGPLYGQLVPHLQHPGPHMHPPMLPQMQQPQQRMGPAPHPNRGQLPPGVLSSQPYAHPMPPQHGQLGPHPVGPAQNVPYTIPLGTYVGHPVPSTYTGPPMRVIPSGPHIPKPPRKPREKKETPMAGTPPPAAPVPPYPARTKPEEAQRPMKRAPRGSNKAGKRPQRRQAEAEEFPWTRQIDFPEAKKNATWDDTIYDRATLDDMEDTRRHNIHLIEGVDSRLQEMQRQARNAKNAKNAKKAATADGETTKADAEANSETEAKPKERKKRGSAKTDNGDPYHSGCFSWSDEASETMGKQLGYEVPDDAIDAGMDDKVSNEQMAKLKIYWNPGKKGGPADLEQARFSVRDSVLTRKQLSKTLILNRRAAECIVDFCPDLLWRGILLRVCSEGGYGNKDVRDRFCYNGCYCDKATITKRISAALGQKQVSPNSKRYNQAELEWYDANVKDFTCYIEYFGRRTGHRNMLKIQMQSEKRRAALEWQVKVDGGPSTVDEAPSTVDEEGKAGPSKRRKLDAEGSHAASKVEDTEEGEEYGESERSDAVSVQDSDILDELDETE</sequence>
<comment type="caution">
    <text evidence="2">The sequence shown here is derived from an EMBL/GenBank/DDBJ whole genome shotgun (WGS) entry which is preliminary data.</text>
</comment>
<feature type="compositionally biased region" description="Acidic residues" evidence="1">
    <location>
        <begin position="94"/>
        <end position="120"/>
    </location>
</feature>
<dbReference type="EMBL" id="PNEN01000578">
    <property type="protein sequence ID" value="PPJ53503.1"/>
    <property type="molecule type" value="Genomic_DNA"/>
</dbReference>
<evidence type="ECO:0000313" key="2">
    <source>
        <dbReference type="EMBL" id="PPJ53503.1"/>
    </source>
</evidence>
<dbReference type="Proteomes" id="UP000237631">
    <property type="component" value="Unassembled WGS sequence"/>
</dbReference>
<feature type="region of interest" description="Disordered" evidence="1">
    <location>
        <begin position="494"/>
        <end position="552"/>
    </location>
</feature>
<keyword evidence="3" id="KW-1185">Reference proteome</keyword>
<feature type="region of interest" description="Disordered" evidence="1">
    <location>
        <begin position="367"/>
        <end position="447"/>
    </location>
</feature>
<reference evidence="3" key="1">
    <citation type="journal article" date="2017" name="bioRxiv">
        <title>Conservation of a gene cluster reveals novel cercosporin biosynthetic mechanisms and extends production to the genus Colletotrichum.</title>
        <authorList>
            <person name="de Jonge R."/>
            <person name="Ebert M.K."/>
            <person name="Huitt-Roehl C.R."/>
            <person name="Pal P."/>
            <person name="Suttle J.C."/>
            <person name="Spanner R.E."/>
            <person name="Neubauer J.D."/>
            <person name="Jurick W.M.II."/>
            <person name="Stott K.A."/>
            <person name="Secor G.A."/>
            <person name="Thomma B.P.H.J."/>
            <person name="Van de Peer Y."/>
            <person name="Townsend C.A."/>
            <person name="Bolton M.D."/>
        </authorList>
    </citation>
    <scope>NUCLEOTIDE SEQUENCE [LARGE SCALE GENOMIC DNA]</scope>
    <source>
        <strain evidence="3">CBS538.71</strain>
    </source>
</reference>
<feature type="region of interest" description="Disordered" evidence="1">
    <location>
        <begin position="236"/>
        <end position="268"/>
    </location>
</feature>
<feature type="compositionally biased region" description="Pro residues" evidence="1">
    <location>
        <begin position="396"/>
        <end position="408"/>
    </location>
</feature>
<gene>
    <name evidence="2" type="ORF">CBER1_00399</name>
</gene>
<accession>A0A2S6C1A2</accession>
<feature type="compositionally biased region" description="Low complexity" evidence="1">
    <location>
        <begin position="295"/>
        <end position="306"/>
    </location>
</feature>
<feature type="compositionally biased region" description="Basic residues" evidence="1">
    <location>
        <begin position="419"/>
        <end position="436"/>
    </location>
</feature>
<feature type="region of interest" description="Disordered" evidence="1">
    <location>
        <begin position="1"/>
        <end position="120"/>
    </location>
</feature>
<dbReference type="STRING" id="357750.A0A2S6C1A2"/>
<feature type="compositionally biased region" description="Basic and acidic residues" evidence="1">
    <location>
        <begin position="782"/>
        <end position="794"/>
    </location>
</feature>
<evidence type="ECO:0000256" key="1">
    <source>
        <dbReference type="SAM" id="MobiDB-lite"/>
    </source>
</evidence>
<feature type="compositionally biased region" description="Polar residues" evidence="1">
    <location>
        <begin position="34"/>
        <end position="49"/>
    </location>
</feature>
<feature type="compositionally biased region" description="Basic and acidic residues" evidence="1">
    <location>
        <begin position="65"/>
        <end position="76"/>
    </location>
</feature>
<feature type="compositionally biased region" description="Acidic residues" evidence="1">
    <location>
        <begin position="817"/>
        <end position="826"/>
    </location>
</feature>
<dbReference type="AlphaFoldDB" id="A0A2S6C1A2"/>
<feature type="region of interest" description="Disordered" evidence="1">
    <location>
        <begin position="754"/>
        <end position="826"/>
    </location>
</feature>
<proteinExistence type="predicted"/>
<protein>
    <submittedName>
        <fullName evidence="2">Uncharacterized protein</fullName>
    </submittedName>
</protein>
<evidence type="ECO:0000313" key="3">
    <source>
        <dbReference type="Proteomes" id="UP000237631"/>
    </source>
</evidence>
<feature type="compositionally biased region" description="Basic and acidic residues" evidence="1">
    <location>
        <begin position="517"/>
        <end position="533"/>
    </location>
</feature>
<organism evidence="2 3">
    <name type="scientific">Cercospora berteroae</name>
    <dbReference type="NCBI Taxonomy" id="357750"/>
    <lineage>
        <taxon>Eukaryota</taxon>
        <taxon>Fungi</taxon>
        <taxon>Dikarya</taxon>
        <taxon>Ascomycota</taxon>
        <taxon>Pezizomycotina</taxon>
        <taxon>Dothideomycetes</taxon>
        <taxon>Dothideomycetidae</taxon>
        <taxon>Mycosphaerellales</taxon>
        <taxon>Mycosphaerellaceae</taxon>
        <taxon>Cercospora</taxon>
    </lineage>
</organism>
<dbReference type="OrthoDB" id="3943769at2759"/>